<accession>A0AAJ7WHH8</accession>
<gene>
    <name evidence="3" type="primary">LOC114828203</name>
</gene>
<evidence type="ECO:0000256" key="1">
    <source>
        <dbReference type="SAM" id="SignalP"/>
    </source>
</evidence>
<reference evidence="3" key="1">
    <citation type="submission" date="2025-08" db="UniProtKB">
        <authorList>
            <consortium name="RefSeq"/>
        </authorList>
    </citation>
    <scope>IDENTIFICATION</scope>
</reference>
<dbReference type="AlphaFoldDB" id="A0AAJ7WHH8"/>
<dbReference type="KEGG" id="goe:114828203"/>
<dbReference type="Proteomes" id="UP000694867">
    <property type="component" value="Unplaced"/>
</dbReference>
<feature type="signal peptide" evidence="1">
    <location>
        <begin position="1"/>
        <end position="23"/>
    </location>
</feature>
<dbReference type="GeneID" id="114828203"/>
<keyword evidence="2" id="KW-1185">Reference proteome</keyword>
<protein>
    <submittedName>
        <fullName evidence="3">Uncharacterized protein LOC114828203</fullName>
    </submittedName>
</protein>
<keyword evidence="1" id="KW-0732">Signal</keyword>
<sequence length="100" mass="11263">MAKSTHAMVMLVAVALLLVCSNAEEQEAHAFQPGSHAGSVSDADMMKAIRTVLMRSLRSPRYHGGRRYEYVKRFPEVNARGFESDIFDEGFGEFSPVRRR</sequence>
<evidence type="ECO:0000313" key="2">
    <source>
        <dbReference type="Proteomes" id="UP000694867"/>
    </source>
</evidence>
<evidence type="ECO:0000313" key="3">
    <source>
        <dbReference type="RefSeq" id="XP_028967155.1"/>
    </source>
</evidence>
<organism evidence="2 3">
    <name type="scientific">Galendromus occidentalis</name>
    <name type="common">western predatory mite</name>
    <dbReference type="NCBI Taxonomy" id="34638"/>
    <lineage>
        <taxon>Eukaryota</taxon>
        <taxon>Metazoa</taxon>
        <taxon>Ecdysozoa</taxon>
        <taxon>Arthropoda</taxon>
        <taxon>Chelicerata</taxon>
        <taxon>Arachnida</taxon>
        <taxon>Acari</taxon>
        <taxon>Parasitiformes</taxon>
        <taxon>Mesostigmata</taxon>
        <taxon>Gamasina</taxon>
        <taxon>Phytoseioidea</taxon>
        <taxon>Phytoseiidae</taxon>
        <taxon>Typhlodrominae</taxon>
        <taxon>Galendromus</taxon>
    </lineage>
</organism>
<name>A0AAJ7WHH8_9ACAR</name>
<dbReference type="RefSeq" id="XP_028967155.1">
    <property type="nucleotide sequence ID" value="XM_029111322.1"/>
</dbReference>
<proteinExistence type="predicted"/>
<feature type="chain" id="PRO_5042472671" evidence="1">
    <location>
        <begin position="24"/>
        <end position="100"/>
    </location>
</feature>